<comment type="similarity">
    <text evidence="2 9">Belongs to the gluconokinase GntK/GntV family.</text>
</comment>
<evidence type="ECO:0000256" key="5">
    <source>
        <dbReference type="ARBA" id="ARBA00022741"/>
    </source>
</evidence>
<dbReference type="PANTHER" id="PTHR43442:SF3">
    <property type="entry name" value="GLUCONOKINASE-RELATED"/>
    <property type="match status" value="1"/>
</dbReference>
<keyword evidence="11" id="KW-1185">Reference proteome</keyword>
<protein>
    <recommendedName>
        <fullName evidence="3 9">Gluconokinase</fullName>
        <ecNumber evidence="3 9">2.7.1.12</ecNumber>
    </recommendedName>
</protein>
<keyword evidence="5 9" id="KW-0547">Nucleotide-binding</keyword>
<name>A0ABT5YY72_9ACTN</name>
<evidence type="ECO:0000256" key="8">
    <source>
        <dbReference type="ARBA" id="ARBA00048090"/>
    </source>
</evidence>
<dbReference type="Proteomes" id="UP001220022">
    <property type="component" value="Unassembled WGS sequence"/>
</dbReference>
<evidence type="ECO:0000313" key="10">
    <source>
        <dbReference type="EMBL" id="MDF2256438.1"/>
    </source>
</evidence>
<evidence type="ECO:0000256" key="9">
    <source>
        <dbReference type="RuleBase" id="RU363066"/>
    </source>
</evidence>
<dbReference type="EMBL" id="JARHTQ010000006">
    <property type="protein sequence ID" value="MDF2256438.1"/>
    <property type="molecule type" value="Genomic_DNA"/>
</dbReference>
<accession>A0ABT5YY72</accession>
<evidence type="ECO:0000313" key="11">
    <source>
        <dbReference type="Proteomes" id="UP001220022"/>
    </source>
</evidence>
<evidence type="ECO:0000256" key="7">
    <source>
        <dbReference type="ARBA" id="ARBA00022840"/>
    </source>
</evidence>
<proteinExistence type="inferred from homology"/>
<dbReference type="InterPro" id="IPR027417">
    <property type="entry name" value="P-loop_NTPase"/>
</dbReference>
<dbReference type="RefSeq" id="WP_275812551.1">
    <property type="nucleotide sequence ID" value="NZ_BAAANM010000004.1"/>
</dbReference>
<evidence type="ECO:0000256" key="3">
    <source>
        <dbReference type="ARBA" id="ARBA00012054"/>
    </source>
</evidence>
<comment type="catalytic activity">
    <reaction evidence="8 9">
        <text>D-gluconate + ATP = 6-phospho-D-gluconate + ADP + H(+)</text>
        <dbReference type="Rhea" id="RHEA:19433"/>
        <dbReference type="ChEBI" id="CHEBI:15378"/>
        <dbReference type="ChEBI" id="CHEBI:18391"/>
        <dbReference type="ChEBI" id="CHEBI:30616"/>
        <dbReference type="ChEBI" id="CHEBI:58759"/>
        <dbReference type="ChEBI" id="CHEBI:456216"/>
        <dbReference type="EC" id="2.7.1.12"/>
    </reaction>
</comment>
<gene>
    <name evidence="10" type="ORF">P2L57_12030</name>
</gene>
<dbReference type="InterPro" id="IPR031322">
    <property type="entry name" value="Shikimate/glucono_kinase"/>
</dbReference>
<evidence type="ECO:0000256" key="4">
    <source>
        <dbReference type="ARBA" id="ARBA00022679"/>
    </source>
</evidence>
<reference evidence="10 11" key="1">
    <citation type="submission" date="2023-03" db="EMBL/GenBank/DDBJ databases">
        <title>Draft genome sequence of type strain Streptomyces ferralitis JCM 14344.</title>
        <authorList>
            <person name="Klaysubun C."/>
            <person name="Duangmal K."/>
        </authorList>
    </citation>
    <scope>NUCLEOTIDE SEQUENCE [LARGE SCALE GENOMIC DNA]</scope>
    <source>
        <strain evidence="10 11">JCM 14344</strain>
    </source>
</reference>
<evidence type="ECO:0000256" key="6">
    <source>
        <dbReference type="ARBA" id="ARBA00022777"/>
    </source>
</evidence>
<keyword evidence="7 9" id="KW-0067">ATP-binding</keyword>
<keyword evidence="6 9" id="KW-0418">Kinase</keyword>
<dbReference type="NCBIfam" id="TIGR01313">
    <property type="entry name" value="therm_gnt_kin"/>
    <property type="match status" value="1"/>
</dbReference>
<dbReference type="Pfam" id="PF01202">
    <property type="entry name" value="SKI"/>
    <property type="match status" value="1"/>
</dbReference>
<dbReference type="SUPFAM" id="SSF52540">
    <property type="entry name" value="P-loop containing nucleoside triphosphate hydrolases"/>
    <property type="match status" value="1"/>
</dbReference>
<dbReference type="PANTHER" id="PTHR43442">
    <property type="entry name" value="GLUCONOKINASE-RELATED"/>
    <property type="match status" value="1"/>
</dbReference>
<dbReference type="Gene3D" id="3.40.50.300">
    <property type="entry name" value="P-loop containing nucleotide triphosphate hydrolases"/>
    <property type="match status" value="1"/>
</dbReference>
<organism evidence="10 11">
    <name type="scientific">Streptantibioticus ferralitis</name>
    <dbReference type="NCBI Taxonomy" id="236510"/>
    <lineage>
        <taxon>Bacteria</taxon>
        <taxon>Bacillati</taxon>
        <taxon>Actinomycetota</taxon>
        <taxon>Actinomycetes</taxon>
        <taxon>Kitasatosporales</taxon>
        <taxon>Streptomycetaceae</taxon>
        <taxon>Streptantibioticus</taxon>
    </lineage>
</organism>
<comment type="caution">
    <text evidence="10">The sequence shown here is derived from an EMBL/GenBank/DDBJ whole genome shotgun (WGS) entry which is preliminary data.</text>
</comment>
<sequence>MSHMVVVMGVSGSGKSTVGGLLAERLGVPYAEADDFHPPANIAKMSAGQPLDDADREPWLDAIAAWIEERAGQGGVVSCSALRRRYRDRLRDAAPDLFFLHLDGPPELIASRLAARMEHFMPAGLLRSQLDALEPLEPDEAGAVIPIEGGPAQITDRAFAALPD</sequence>
<keyword evidence="4 9" id="KW-0808">Transferase</keyword>
<dbReference type="InterPro" id="IPR006001">
    <property type="entry name" value="Therm_gnt_kin"/>
</dbReference>
<comment type="pathway">
    <text evidence="1">Carbohydrate acid metabolism.</text>
</comment>
<dbReference type="EC" id="2.7.1.12" evidence="3 9"/>
<evidence type="ECO:0000256" key="2">
    <source>
        <dbReference type="ARBA" id="ARBA00008420"/>
    </source>
</evidence>
<dbReference type="CDD" id="cd02021">
    <property type="entry name" value="GntK"/>
    <property type="match status" value="1"/>
</dbReference>
<evidence type="ECO:0000256" key="1">
    <source>
        <dbReference type="ARBA" id="ARBA00004761"/>
    </source>
</evidence>